<evidence type="ECO:0000313" key="4">
    <source>
        <dbReference type="Proteomes" id="UP000305517"/>
    </source>
</evidence>
<dbReference type="Gene3D" id="3.40.50.450">
    <property type="match status" value="1"/>
</dbReference>
<dbReference type="EMBL" id="VAJM01000015">
    <property type="protein sequence ID" value="TLM88868.1"/>
    <property type="molecule type" value="Genomic_DNA"/>
</dbReference>
<evidence type="ECO:0000256" key="1">
    <source>
        <dbReference type="ARBA" id="ARBA00006525"/>
    </source>
</evidence>
<dbReference type="SUPFAM" id="SSF102405">
    <property type="entry name" value="MCP/YpsA-like"/>
    <property type="match status" value="1"/>
</dbReference>
<comment type="caution">
    <text evidence="3">The sequence shown here is derived from an EMBL/GenBank/DDBJ whole genome shotgun (WGS) entry which is preliminary data.</text>
</comment>
<name>A0A5R8WIZ3_9BACT</name>
<dbReference type="RefSeq" id="WP_138081088.1">
    <property type="nucleotide sequence ID" value="NZ_VAJM01000015.1"/>
</dbReference>
<dbReference type="InterPro" id="IPR003488">
    <property type="entry name" value="DprA"/>
</dbReference>
<protein>
    <submittedName>
        <fullName evidence="3">DNA-processing protein DprA</fullName>
    </submittedName>
</protein>
<dbReference type="GO" id="GO:0009294">
    <property type="term" value="P:DNA-mediated transformation"/>
    <property type="evidence" value="ECO:0007669"/>
    <property type="project" value="InterPro"/>
</dbReference>
<organism evidence="3 4">
    <name type="scientific">Hymenobacter jeollabukensis</name>
    <dbReference type="NCBI Taxonomy" id="2025313"/>
    <lineage>
        <taxon>Bacteria</taxon>
        <taxon>Pseudomonadati</taxon>
        <taxon>Bacteroidota</taxon>
        <taxon>Cytophagia</taxon>
        <taxon>Cytophagales</taxon>
        <taxon>Hymenobacteraceae</taxon>
        <taxon>Hymenobacter</taxon>
    </lineage>
</organism>
<feature type="domain" description="Smf/DprA SLOG" evidence="2">
    <location>
        <begin position="85"/>
        <end position="300"/>
    </location>
</feature>
<dbReference type="InterPro" id="IPR057666">
    <property type="entry name" value="DrpA_SLOG"/>
</dbReference>
<sequence>MNAKDQFLFVVSQVVGAVTLKHAADLLTDYSSPPDTLSEQLAFLRALKKRTPHFKKEVSAELWDEALLKTDKVLNAAAKHNITTLSIQDSRYPTLLRRLPDAPYFLDVKGDVNCLTNRCVAVVGTREITEHGRLSGKRLTEVFIDHKLTIVSGLAVGCDTVAHQAAVDAGSPTIAAMAGGLDNIYPKENRKLAEQIEARGCLISEYRCGVRPMAQMFVQRDRLQSGLSLGVVVIETGVTGGTMHTVGFARKQQRRLGCLYTHAQPKYAAQWANAEKFQGNASLVSEGKAEPLYDLPSITTFIDSLASVEAAIPGSNQSRGQLNLL</sequence>
<reference evidence="3 4" key="1">
    <citation type="submission" date="2019-05" db="EMBL/GenBank/DDBJ databases">
        <title>Hymenobacter edaphi sp. nov., isolated from abandoned arsenic-contaminated farmland soil.</title>
        <authorList>
            <person name="Nie L."/>
        </authorList>
    </citation>
    <scope>NUCLEOTIDE SEQUENCE [LARGE SCALE GENOMIC DNA]</scope>
    <source>
        <strain evidence="3 4">1-3-3-8</strain>
    </source>
</reference>
<dbReference type="AlphaFoldDB" id="A0A5R8WIZ3"/>
<dbReference type="Proteomes" id="UP000305517">
    <property type="component" value="Unassembled WGS sequence"/>
</dbReference>
<dbReference type="PANTHER" id="PTHR43022:SF1">
    <property type="entry name" value="PROTEIN SMF"/>
    <property type="match status" value="1"/>
</dbReference>
<dbReference type="Pfam" id="PF02481">
    <property type="entry name" value="DNA_processg_A"/>
    <property type="match status" value="1"/>
</dbReference>
<evidence type="ECO:0000259" key="2">
    <source>
        <dbReference type="Pfam" id="PF02481"/>
    </source>
</evidence>
<comment type="similarity">
    <text evidence="1">Belongs to the DprA/Smf family.</text>
</comment>
<dbReference type="OrthoDB" id="9785707at2"/>
<accession>A0A5R8WIZ3</accession>
<dbReference type="PANTHER" id="PTHR43022">
    <property type="entry name" value="PROTEIN SMF"/>
    <property type="match status" value="1"/>
</dbReference>
<keyword evidence="4" id="KW-1185">Reference proteome</keyword>
<gene>
    <name evidence="3" type="ORF">FDY95_22055</name>
</gene>
<evidence type="ECO:0000313" key="3">
    <source>
        <dbReference type="EMBL" id="TLM88868.1"/>
    </source>
</evidence>
<proteinExistence type="inferred from homology"/>